<dbReference type="Gene3D" id="3.40.50.300">
    <property type="entry name" value="P-loop containing nucleotide triphosphate hydrolases"/>
    <property type="match status" value="1"/>
</dbReference>
<feature type="domain" description="ABC transporter" evidence="4">
    <location>
        <begin position="1"/>
        <end position="222"/>
    </location>
</feature>
<evidence type="ECO:0000256" key="2">
    <source>
        <dbReference type="ARBA" id="ARBA00022741"/>
    </source>
</evidence>
<dbReference type="EMBL" id="AP019309">
    <property type="protein sequence ID" value="BBH26805.1"/>
    <property type="molecule type" value="Genomic_DNA"/>
</dbReference>
<evidence type="ECO:0000256" key="1">
    <source>
        <dbReference type="ARBA" id="ARBA00022448"/>
    </source>
</evidence>
<dbReference type="InParanoid" id="A0A3G9JEL2"/>
<dbReference type="SUPFAM" id="SSF52540">
    <property type="entry name" value="P-loop containing nucleoside triphosphate hydrolases"/>
    <property type="match status" value="1"/>
</dbReference>
<dbReference type="GO" id="GO:0005524">
    <property type="term" value="F:ATP binding"/>
    <property type="evidence" value="ECO:0007669"/>
    <property type="project" value="UniProtKB-KW"/>
</dbReference>
<dbReference type="GO" id="GO:0016887">
    <property type="term" value="F:ATP hydrolysis activity"/>
    <property type="evidence" value="ECO:0007669"/>
    <property type="project" value="InterPro"/>
</dbReference>
<evidence type="ECO:0000259" key="4">
    <source>
        <dbReference type="PROSITE" id="PS50893"/>
    </source>
</evidence>
<dbReference type="SMART" id="SM00382">
    <property type="entry name" value="AAA"/>
    <property type="match status" value="1"/>
</dbReference>
<evidence type="ECO:0000313" key="5">
    <source>
        <dbReference type="EMBL" id="BBH26805.1"/>
    </source>
</evidence>
<evidence type="ECO:0000313" key="6">
    <source>
        <dbReference type="Proteomes" id="UP000268059"/>
    </source>
</evidence>
<dbReference type="InterPro" id="IPR003593">
    <property type="entry name" value="AAA+_ATPase"/>
</dbReference>
<dbReference type="RefSeq" id="WP_157983018.1">
    <property type="nucleotide sequence ID" value="NZ_AP019309.1"/>
</dbReference>
<keyword evidence="3 5" id="KW-0067">ATP-binding</keyword>
<dbReference type="Proteomes" id="UP000268059">
    <property type="component" value="Chromosome"/>
</dbReference>
<dbReference type="PANTHER" id="PTHR42939">
    <property type="entry name" value="ABC TRANSPORTER ATP-BINDING PROTEIN ALBC-RELATED"/>
    <property type="match status" value="1"/>
</dbReference>
<dbReference type="KEGG" id="ebm:SG0102_17390"/>
<dbReference type="InterPro" id="IPR027417">
    <property type="entry name" value="P-loop_NTPase"/>
</dbReference>
<gene>
    <name evidence="5" type="ORF">SG0102_17390</name>
</gene>
<dbReference type="InterPro" id="IPR003439">
    <property type="entry name" value="ABC_transporter-like_ATP-bd"/>
</dbReference>
<dbReference type="PROSITE" id="PS50893">
    <property type="entry name" value="ABC_TRANSPORTER_2"/>
    <property type="match status" value="1"/>
</dbReference>
<dbReference type="AlphaFoldDB" id="A0A3G9JEL2"/>
<dbReference type="FunCoup" id="A0A3G9JEL2">
    <property type="interactions" value="112"/>
</dbReference>
<name>A0A3G9JEL2_9FIRM</name>
<sequence>MIHIEHLNTYRDQKILDDFSMHVKKGSIYGLFGENGSGKTTVLKYLAGLYQDPQVTYLGSPIYENMTIKKKICFIPDELPQKDTLRSLRSLYQDLYPHFSRNLYTSLLDMMGLDERKKMRTYSKGMVRQAYFALALATQCDLLLLDEPMDGIDPFMRKKIYETLFDEVAKRSLTIIMSSHHLAELDGFVDAIGIMKQGQMVLAGSLDGLKASLTKVQVAYEQPVDLSPLKILSTQGLGSVKQMMVEGDHEQILEILKTHHPLLLETLPVTLEDLFVTYVGGEDNGYR</sequence>
<keyword evidence="6" id="KW-1185">Reference proteome</keyword>
<evidence type="ECO:0000256" key="3">
    <source>
        <dbReference type="ARBA" id="ARBA00022840"/>
    </source>
</evidence>
<dbReference type="PANTHER" id="PTHR42939:SF1">
    <property type="entry name" value="ABC TRANSPORTER ATP-BINDING PROTEIN ALBC-RELATED"/>
    <property type="match status" value="1"/>
</dbReference>
<reference evidence="5 6" key="1">
    <citation type="submission" date="2018-11" db="EMBL/GenBank/DDBJ databases">
        <title>Novel Erysipelotrichaceae bacterium isolated from small intestine of a swine.</title>
        <authorList>
            <person name="Kim J.S."/>
            <person name="Choe H."/>
            <person name="Lee Y.R."/>
            <person name="Kim K.M."/>
            <person name="Park D.S."/>
        </authorList>
    </citation>
    <scope>NUCLEOTIDE SEQUENCE [LARGE SCALE GENOMIC DNA]</scope>
    <source>
        <strain evidence="5 6">SG0102</strain>
    </source>
</reference>
<accession>A0A3G9JEL2</accession>
<organism evidence="5 6">
    <name type="scientific">Intestinibaculum porci</name>
    <dbReference type="NCBI Taxonomy" id="2487118"/>
    <lineage>
        <taxon>Bacteria</taxon>
        <taxon>Bacillati</taxon>
        <taxon>Bacillota</taxon>
        <taxon>Erysipelotrichia</taxon>
        <taxon>Erysipelotrichales</taxon>
        <taxon>Erysipelotrichaceae</taxon>
        <taxon>Intestinibaculum</taxon>
    </lineage>
</organism>
<protein>
    <submittedName>
        <fullName evidence="5">ABC transporter ATP-binding protein</fullName>
    </submittedName>
</protein>
<proteinExistence type="predicted"/>
<keyword evidence="2" id="KW-0547">Nucleotide-binding</keyword>
<dbReference type="OrthoDB" id="9804819at2"/>
<dbReference type="Pfam" id="PF00005">
    <property type="entry name" value="ABC_tran"/>
    <property type="match status" value="1"/>
</dbReference>
<dbReference type="InterPro" id="IPR051782">
    <property type="entry name" value="ABC_Transporter_VariousFunc"/>
</dbReference>
<dbReference type="CDD" id="cd03230">
    <property type="entry name" value="ABC_DR_subfamily_A"/>
    <property type="match status" value="1"/>
</dbReference>
<keyword evidence="1" id="KW-0813">Transport</keyword>